<dbReference type="AlphaFoldDB" id="W9S5X6"/>
<accession>W9S5X6</accession>
<organism evidence="1 2">
    <name type="scientific">Morus notabilis</name>
    <dbReference type="NCBI Taxonomy" id="981085"/>
    <lineage>
        <taxon>Eukaryota</taxon>
        <taxon>Viridiplantae</taxon>
        <taxon>Streptophyta</taxon>
        <taxon>Embryophyta</taxon>
        <taxon>Tracheophyta</taxon>
        <taxon>Spermatophyta</taxon>
        <taxon>Magnoliopsida</taxon>
        <taxon>eudicotyledons</taxon>
        <taxon>Gunneridae</taxon>
        <taxon>Pentapetalae</taxon>
        <taxon>rosids</taxon>
        <taxon>fabids</taxon>
        <taxon>Rosales</taxon>
        <taxon>Moraceae</taxon>
        <taxon>Moreae</taxon>
        <taxon>Morus</taxon>
    </lineage>
</organism>
<evidence type="ECO:0000313" key="2">
    <source>
        <dbReference type="Proteomes" id="UP000030645"/>
    </source>
</evidence>
<proteinExistence type="predicted"/>
<reference evidence="2" key="1">
    <citation type="submission" date="2013-01" db="EMBL/GenBank/DDBJ databases">
        <title>Draft Genome Sequence of a Mulberry Tree, Morus notabilis C.K. Schneid.</title>
        <authorList>
            <person name="He N."/>
            <person name="Zhao S."/>
        </authorList>
    </citation>
    <scope>NUCLEOTIDE SEQUENCE</scope>
</reference>
<name>W9S5X6_9ROSA</name>
<dbReference type="EMBL" id="KE345804">
    <property type="protein sequence ID" value="EXC16954.1"/>
    <property type="molecule type" value="Genomic_DNA"/>
</dbReference>
<evidence type="ECO:0000313" key="1">
    <source>
        <dbReference type="EMBL" id="EXC16954.1"/>
    </source>
</evidence>
<keyword evidence="2" id="KW-1185">Reference proteome</keyword>
<dbReference type="Proteomes" id="UP000030645">
    <property type="component" value="Unassembled WGS sequence"/>
</dbReference>
<protein>
    <submittedName>
        <fullName evidence="1">Uncharacterized protein</fullName>
    </submittedName>
</protein>
<sequence length="62" mass="6927">MIFQAVVHVAREGRSSEMVHALGGGSVTVQNRFEFQFDVLDPLRRFGLTGHRSDHEDVVCNA</sequence>
<gene>
    <name evidence="1" type="ORF">L484_021609</name>
</gene>